<dbReference type="Proteomes" id="UP000323707">
    <property type="component" value="Unassembled WGS sequence"/>
</dbReference>
<name>A0A5M9QQX3_9HELI</name>
<evidence type="ECO:0000313" key="2">
    <source>
        <dbReference type="Proteomes" id="UP000323707"/>
    </source>
</evidence>
<proteinExistence type="predicted"/>
<sequence length="327" mass="36039">MELESWLFEPRAEIRLGCLSHKCGAGIHDSSPKAESTNLLEKDFKMNSQEFQARLDYITRSLFSSGFLSNTNRVNFSNAELAQIQVSLAQVATQTALQLQELDLKKQQVGVEVEKTRQELELHIAQSRLANIKLASDAITSCVQAESIKRSVVDNAAINKANAYVNHFNVSMNAVANNATNLNEGSALKNISDLVIKVIEKINDTPLASEFDEVIKEILGRAGDLKNLGLGNKQVAILAPKTTLAPNEPITLLGISTFGDNACEFVVGSGESQVIEPSKFYIFKSEQLGSHKVIFRAKNNKDQWVKSQITLKVLKLPTKDKQCKPKI</sequence>
<comment type="caution">
    <text evidence="1">The sequence shown here is derived from an EMBL/GenBank/DDBJ whole genome shotgun (WGS) entry which is preliminary data.</text>
</comment>
<accession>A0A5M9QQX3</accession>
<organism evidence="1 2">
    <name type="scientific">Helicobacter canis</name>
    <dbReference type="NCBI Taxonomy" id="29419"/>
    <lineage>
        <taxon>Bacteria</taxon>
        <taxon>Pseudomonadati</taxon>
        <taxon>Campylobacterota</taxon>
        <taxon>Epsilonproteobacteria</taxon>
        <taxon>Campylobacterales</taxon>
        <taxon>Helicobacteraceae</taxon>
        <taxon>Helicobacter</taxon>
    </lineage>
</organism>
<protein>
    <submittedName>
        <fullName evidence="1">Uncharacterized protein</fullName>
    </submittedName>
</protein>
<reference evidence="1 2" key="1">
    <citation type="submission" date="2019-09" db="EMBL/GenBank/DDBJ databases">
        <title>Draft genome sequence of various Type strains from the CCUG.</title>
        <authorList>
            <person name="Pineiro-Iglesias B."/>
            <person name="Tunovic T."/>
            <person name="Unosson C."/>
            <person name="Inganas E."/>
            <person name="Ohlen M."/>
            <person name="Cardew S."/>
            <person name="Jensie-Markopoulos S."/>
            <person name="Salva-Serra F."/>
            <person name="Jaen-Luchoro D."/>
            <person name="Karlsson R."/>
            <person name="Svensson-Stadler L."/>
            <person name="Chun J."/>
            <person name="Moore E."/>
        </authorList>
    </citation>
    <scope>NUCLEOTIDE SEQUENCE [LARGE SCALE GENOMIC DNA]</scope>
    <source>
        <strain evidence="1 2">CCUG 32756T</strain>
    </source>
</reference>
<gene>
    <name evidence="1" type="ORF">F4V45_01195</name>
</gene>
<evidence type="ECO:0000313" key="1">
    <source>
        <dbReference type="EMBL" id="KAA8711124.1"/>
    </source>
</evidence>
<dbReference type="RefSeq" id="WP_150336696.1">
    <property type="nucleotide sequence ID" value="NZ_JAERIX010000025.1"/>
</dbReference>
<dbReference type="AlphaFoldDB" id="A0A5M9QQX3"/>
<dbReference type="EMBL" id="VXKE01000004">
    <property type="protein sequence ID" value="KAA8711124.1"/>
    <property type="molecule type" value="Genomic_DNA"/>
</dbReference>